<dbReference type="AlphaFoldDB" id="A0A2A2M5N1"/>
<reference evidence="2 3" key="1">
    <citation type="journal article" date="2017" name="Curr. Biol.">
        <title>Genome architecture and evolution of a unichromosomal asexual nematode.</title>
        <authorList>
            <person name="Fradin H."/>
            <person name="Zegar C."/>
            <person name="Gutwein M."/>
            <person name="Lucas J."/>
            <person name="Kovtun M."/>
            <person name="Corcoran D."/>
            <person name="Baugh L.R."/>
            <person name="Kiontke K."/>
            <person name="Gunsalus K."/>
            <person name="Fitch D.H."/>
            <person name="Piano F."/>
        </authorList>
    </citation>
    <scope>NUCLEOTIDE SEQUENCE [LARGE SCALE GENOMIC DNA]</scope>
    <source>
        <strain evidence="2">PF1309</strain>
    </source>
</reference>
<feature type="region of interest" description="Disordered" evidence="1">
    <location>
        <begin position="32"/>
        <end position="73"/>
    </location>
</feature>
<dbReference type="Proteomes" id="UP000218231">
    <property type="component" value="Unassembled WGS sequence"/>
</dbReference>
<feature type="compositionally biased region" description="Basic and acidic residues" evidence="1">
    <location>
        <begin position="34"/>
        <end position="45"/>
    </location>
</feature>
<gene>
    <name evidence="2" type="ORF">WR25_18880</name>
</gene>
<proteinExistence type="predicted"/>
<organism evidence="2 3">
    <name type="scientific">Diploscapter pachys</name>
    <dbReference type="NCBI Taxonomy" id="2018661"/>
    <lineage>
        <taxon>Eukaryota</taxon>
        <taxon>Metazoa</taxon>
        <taxon>Ecdysozoa</taxon>
        <taxon>Nematoda</taxon>
        <taxon>Chromadorea</taxon>
        <taxon>Rhabditida</taxon>
        <taxon>Rhabditina</taxon>
        <taxon>Rhabditomorpha</taxon>
        <taxon>Rhabditoidea</taxon>
        <taxon>Rhabditidae</taxon>
        <taxon>Diploscapter</taxon>
    </lineage>
</organism>
<evidence type="ECO:0000256" key="1">
    <source>
        <dbReference type="SAM" id="MobiDB-lite"/>
    </source>
</evidence>
<evidence type="ECO:0000313" key="2">
    <source>
        <dbReference type="EMBL" id="PAV93754.1"/>
    </source>
</evidence>
<protein>
    <submittedName>
        <fullName evidence="2">Uncharacterized protein</fullName>
    </submittedName>
</protein>
<feature type="compositionally biased region" description="Basic and acidic residues" evidence="1">
    <location>
        <begin position="55"/>
        <end position="64"/>
    </location>
</feature>
<accession>A0A2A2M5N1</accession>
<evidence type="ECO:0000313" key="3">
    <source>
        <dbReference type="Proteomes" id="UP000218231"/>
    </source>
</evidence>
<comment type="caution">
    <text evidence="2">The sequence shown here is derived from an EMBL/GenBank/DDBJ whole genome shotgun (WGS) entry which is preliminary data.</text>
</comment>
<name>A0A2A2M5N1_9BILA</name>
<dbReference type="EMBL" id="LIAE01004489">
    <property type="protein sequence ID" value="PAV93754.1"/>
    <property type="molecule type" value="Genomic_DNA"/>
</dbReference>
<keyword evidence="3" id="KW-1185">Reference proteome</keyword>
<sequence>MTADGRQPGQRRRTLAAIEHTDQQLAGVQFQNDLGHRWRQADYPRRSLGQSTEAQQRKTGEQRPHQPSWRGMR</sequence>